<feature type="domain" description="CusB-like beta-barrel" evidence="6">
    <location>
        <begin position="261"/>
        <end position="334"/>
    </location>
</feature>
<evidence type="ECO:0000259" key="7">
    <source>
        <dbReference type="Pfam" id="PF25973"/>
    </source>
</evidence>
<feature type="region of interest" description="Disordered" evidence="4">
    <location>
        <begin position="356"/>
        <end position="389"/>
    </location>
</feature>
<dbReference type="Pfam" id="PF25954">
    <property type="entry name" value="Beta-barrel_RND_2"/>
    <property type="match status" value="1"/>
</dbReference>
<dbReference type="InterPro" id="IPR050465">
    <property type="entry name" value="UPF0194_transport"/>
</dbReference>
<keyword evidence="3" id="KW-0175">Coiled coil</keyword>
<evidence type="ECO:0000313" key="9">
    <source>
        <dbReference type="Proteomes" id="UP001204615"/>
    </source>
</evidence>
<feature type="domain" description="CzcB-like barrel-sandwich hybrid" evidence="7">
    <location>
        <begin position="94"/>
        <end position="244"/>
    </location>
</feature>
<reference evidence="8 9" key="1">
    <citation type="submission" date="2022-06" db="EMBL/GenBank/DDBJ databases">
        <title>Dyella sp. Sa strain:Sa Genome sequencing.</title>
        <authorList>
            <person name="Park S."/>
        </authorList>
    </citation>
    <scope>NUCLEOTIDE SEQUENCE [LARGE SCALE GENOMIC DNA]</scope>
    <source>
        <strain evidence="8 9">Sa</strain>
    </source>
</reference>
<comment type="caution">
    <text evidence="8">The sequence shown here is derived from an EMBL/GenBank/DDBJ whole genome shotgun (WGS) entry which is preliminary data.</text>
</comment>
<dbReference type="PANTHER" id="PTHR32347:SF14">
    <property type="entry name" value="EFFLUX SYSTEM COMPONENT YKNX-RELATED"/>
    <property type="match status" value="1"/>
</dbReference>
<dbReference type="SUPFAM" id="SSF111369">
    <property type="entry name" value="HlyD-like secretion proteins"/>
    <property type="match status" value="1"/>
</dbReference>
<comment type="subcellular location">
    <subcellularLocation>
        <location evidence="1">Cell envelope</location>
    </subcellularLocation>
</comment>
<evidence type="ECO:0000256" key="4">
    <source>
        <dbReference type="SAM" id="MobiDB-lite"/>
    </source>
</evidence>
<dbReference type="EMBL" id="JAMZEK010000003">
    <property type="protein sequence ID" value="MCP1375413.1"/>
    <property type="molecule type" value="Genomic_DNA"/>
</dbReference>
<accession>A0ABT1FDF7</accession>
<keyword evidence="5" id="KW-1133">Transmembrane helix</keyword>
<dbReference type="RefSeq" id="WP_253567886.1">
    <property type="nucleotide sequence ID" value="NZ_JAMZEK010000003.1"/>
</dbReference>
<name>A0ABT1FDF7_9GAMM</name>
<proteinExistence type="inferred from homology"/>
<dbReference type="Gene3D" id="2.40.50.100">
    <property type="match status" value="2"/>
</dbReference>
<organism evidence="8 9">
    <name type="scientific">Dyella lutea</name>
    <dbReference type="NCBI Taxonomy" id="2950441"/>
    <lineage>
        <taxon>Bacteria</taxon>
        <taxon>Pseudomonadati</taxon>
        <taxon>Pseudomonadota</taxon>
        <taxon>Gammaproteobacteria</taxon>
        <taxon>Lysobacterales</taxon>
        <taxon>Rhodanobacteraceae</taxon>
        <taxon>Dyella</taxon>
    </lineage>
</organism>
<evidence type="ECO:0000256" key="1">
    <source>
        <dbReference type="ARBA" id="ARBA00004196"/>
    </source>
</evidence>
<gene>
    <name evidence="8" type="ORF">NC595_15285</name>
</gene>
<evidence type="ECO:0000259" key="6">
    <source>
        <dbReference type="Pfam" id="PF25954"/>
    </source>
</evidence>
<dbReference type="InterPro" id="IPR058792">
    <property type="entry name" value="Beta-barrel_RND_2"/>
</dbReference>
<evidence type="ECO:0000256" key="3">
    <source>
        <dbReference type="ARBA" id="ARBA00023054"/>
    </source>
</evidence>
<sequence>MKAPDDSGASGGGRSDAAAVAAVLGGGPGSGRGRRVLRWILIVLALLVVVVAGYGWFLRGREAAQPRYQTAEVTRGNLVVTVAATGNLQPTNQVDVGSELSGIMESVKVDVNDTVKRGQVLAQLDVSRLRDQIANARGALAAARAQVAQAVATVIETRLQLSRLQRMFATSGGTVPAQVDIDTARAALQRAEGAEANARAAVVQAQASLSTGETNLAKASIRSPIDGVVLSRSIEPGQTVAASLQAPVLFTLAEDLSKMELQVDVDEADVGLVHEGQPATFTVDAYPGREYPAQVRRVGFGSQTKDGVVSYLTVLTVNNDDLSLRPGMTATAAIVVNERHQVLLVPSAALRFTPASTTSGQASGSLVSRLMPRPPHGTSRAQGTGNGKSRQVWVLRDGEPRAVPVTVGASNGQLTEVTGGELQSGMRVITESLGGAQ</sequence>
<dbReference type="Pfam" id="PF25973">
    <property type="entry name" value="BSH_CzcB"/>
    <property type="match status" value="1"/>
</dbReference>
<dbReference type="Gene3D" id="2.40.30.170">
    <property type="match status" value="1"/>
</dbReference>
<evidence type="ECO:0000256" key="2">
    <source>
        <dbReference type="ARBA" id="ARBA00009477"/>
    </source>
</evidence>
<feature type="compositionally biased region" description="Polar residues" evidence="4">
    <location>
        <begin position="356"/>
        <end position="366"/>
    </location>
</feature>
<comment type="similarity">
    <text evidence="2">Belongs to the membrane fusion protein (MFP) (TC 8.A.1) family.</text>
</comment>
<evidence type="ECO:0000256" key="5">
    <source>
        <dbReference type="SAM" id="Phobius"/>
    </source>
</evidence>
<keyword evidence="5" id="KW-0812">Transmembrane</keyword>
<feature type="compositionally biased region" description="Polar residues" evidence="4">
    <location>
        <begin position="379"/>
        <end position="389"/>
    </location>
</feature>
<protein>
    <submittedName>
        <fullName evidence="8">Efflux RND transporter periplasmic adaptor subunit</fullName>
    </submittedName>
</protein>
<keyword evidence="5" id="KW-0472">Membrane</keyword>
<dbReference type="Proteomes" id="UP001204615">
    <property type="component" value="Unassembled WGS sequence"/>
</dbReference>
<dbReference type="NCBIfam" id="TIGR01730">
    <property type="entry name" value="RND_mfp"/>
    <property type="match status" value="1"/>
</dbReference>
<feature type="transmembrane region" description="Helical" evidence="5">
    <location>
        <begin position="36"/>
        <end position="57"/>
    </location>
</feature>
<evidence type="ECO:0000313" key="8">
    <source>
        <dbReference type="EMBL" id="MCP1375413.1"/>
    </source>
</evidence>
<keyword evidence="9" id="KW-1185">Reference proteome</keyword>
<dbReference type="InterPro" id="IPR058647">
    <property type="entry name" value="BSH_CzcB-like"/>
</dbReference>
<dbReference type="PANTHER" id="PTHR32347">
    <property type="entry name" value="EFFLUX SYSTEM COMPONENT YKNX-RELATED"/>
    <property type="match status" value="1"/>
</dbReference>
<dbReference type="InterPro" id="IPR006143">
    <property type="entry name" value="RND_pump_MFP"/>
</dbReference>